<feature type="domain" description="Cytochrome c" evidence="7">
    <location>
        <begin position="584"/>
        <end position="677"/>
    </location>
</feature>
<dbReference type="PROSITE" id="PS51007">
    <property type="entry name" value="CYTC"/>
    <property type="match status" value="4"/>
</dbReference>
<keyword evidence="9" id="KW-1185">Reference proteome</keyword>
<evidence type="ECO:0000256" key="2">
    <source>
        <dbReference type="ARBA" id="ARBA00022723"/>
    </source>
</evidence>
<keyword evidence="1 4" id="KW-0349">Heme</keyword>
<feature type="domain" description="Cytochrome c" evidence="7">
    <location>
        <begin position="332"/>
        <end position="421"/>
    </location>
</feature>
<comment type="caution">
    <text evidence="8">The sequence shown here is derived from an EMBL/GenBank/DDBJ whole genome shotgun (WGS) entry which is preliminary data.</text>
</comment>
<dbReference type="Pfam" id="PF00034">
    <property type="entry name" value="Cytochrom_C"/>
    <property type="match status" value="2"/>
</dbReference>
<dbReference type="InterPro" id="IPR009056">
    <property type="entry name" value="Cyt_c-like_dom"/>
</dbReference>
<dbReference type="Pfam" id="PF21342">
    <property type="entry name" value="SoxA-TsdA_cyt-c"/>
    <property type="match status" value="1"/>
</dbReference>
<dbReference type="GO" id="GO:0020037">
    <property type="term" value="F:heme binding"/>
    <property type="evidence" value="ECO:0007669"/>
    <property type="project" value="InterPro"/>
</dbReference>
<evidence type="ECO:0000256" key="4">
    <source>
        <dbReference type="PROSITE-ProRule" id="PRU00433"/>
    </source>
</evidence>
<evidence type="ECO:0000256" key="3">
    <source>
        <dbReference type="ARBA" id="ARBA00023004"/>
    </source>
</evidence>
<keyword evidence="6" id="KW-0812">Transmembrane</keyword>
<organism evidence="8 9">
    <name type="scientific">Ideonella dechloratans</name>
    <dbReference type="NCBI Taxonomy" id="36863"/>
    <lineage>
        <taxon>Bacteria</taxon>
        <taxon>Pseudomonadati</taxon>
        <taxon>Pseudomonadota</taxon>
        <taxon>Betaproteobacteria</taxon>
        <taxon>Burkholderiales</taxon>
        <taxon>Sphaerotilaceae</taxon>
        <taxon>Ideonella</taxon>
    </lineage>
</organism>
<dbReference type="PANTHER" id="PTHR35008:SF8">
    <property type="entry name" value="ALCOHOL DEHYDROGENASE CYTOCHROME C SUBUNIT"/>
    <property type="match status" value="1"/>
</dbReference>
<reference evidence="8 9" key="1">
    <citation type="submission" date="2019-09" db="EMBL/GenBank/DDBJ databases">
        <title>Draft genome sequences of 48 bacterial type strains from the CCUG.</title>
        <authorList>
            <person name="Tunovic T."/>
            <person name="Pineiro-Iglesias B."/>
            <person name="Unosson C."/>
            <person name="Inganas E."/>
            <person name="Ohlen M."/>
            <person name="Cardew S."/>
            <person name="Jensie-Markopoulos S."/>
            <person name="Salva-Serra F."/>
            <person name="Jaen-Luchoro D."/>
            <person name="Karlsson R."/>
            <person name="Svensson-Stadler L."/>
            <person name="Chun J."/>
            <person name="Moore E."/>
        </authorList>
    </citation>
    <scope>NUCLEOTIDE SEQUENCE [LARGE SCALE GENOMIC DNA]</scope>
    <source>
        <strain evidence="8 9">CCUG 30977</strain>
    </source>
</reference>
<dbReference type="EMBL" id="VZPB01000010">
    <property type="protein sequence ID" value="KAB0583829.1"/>
    <property type="molecule type" value="Genomic_DNA"/>
</dbReference>
<feature type="domain" description="Cytochrome c" evidence="7">
    <location>
        <begin position="50"/>
        <end position="153"/>
    </location>
</feature>
<protein>
    <submittedName>
        <fullName evidence="8">C-type cytochrome</fullName>
    </submittedName>
</protein>
<evidence type="ECO:0000256" key="5">
    <source>
        <dbReference type="SAM" id="MobiDB-lite"/>
    </source>
</evidence>
<name>A0A643FF72_IDEDE</name>
<dbReference type="AlphaFoldDB" id="A0A643FF72"/>
<evidence type="ECO:0000259" key="7">
    <source>
        <dbReference type="PROSITE" id="PS51007"/>
    </source>
</evidence>
<evidence type="ECO:0000256" key="1">
    <source>
        <dbReference type="ARBA" id="ARBA00022617"/>
    </source>
</evidence>
<dbReference type="Proteomes" id="UP000430120">
    <property type="component" value="Unassembled WGS sequence"/>
</dbReference>
<dbReference type="RefSeq" id="WP_151123294.1">
    <property type="nucleotide sequence ID" value="NZ_CP088082.1"/>
</dbReference>
<dbReference type="InterPro" id="IPR051459">
    <property type="entry name" value="Cytochrome_c-type_DH"/>
</dbReference>
<keyword evidence="3 4" id="KW-0408">Iron</keyword>
<feature type="transmembrane region" description="Helical" evidence="6">
    <location>
        <begin position="12"/>
        <end position="31"/>
    </location>
</feature>
<evidence type="ECO:0000313" key="8">
    <source>
        <dbReference type="EMBL" id="KAB0583829.1"/>
    </source>
</evidence>
<keyword evidence="6" id="KW-1133">Transmembrane helix</keyword>
<gene>
    <name evidence="8" type="ORF">F7Q92_06070</name>
</gene>
<dbReference type="OrthoDB" id="9809720at2"/>
<evidence type="ECO:0000313" key="9">
    <source>
        <dbReference type="Proteomes" id="UP000430120"/>
    </source>
</evidence>
<feature type="region of interest" description="Disordered" evidence="5">
    <location>
        <begin position="677"/>
        <end position="699"/>
    </location>
</feature>
<keyword evidence="6" id="KW-0472">Membrane</keyword>
<accession>A0A643FF72</accession>
<keyword evidence="2 4" id="KW-0479">Metal-binding</keyword>
<dbReference type="GO" id="GO:0009055">
    <property type="term" value="F:electron transfer activity"/>
    <property type="evidence" value="ECO:0007669"/>
    <property type="project" value="InterPro"/>
</dbReference>
<dbReference type="InterPro" id="IPR036909">
    <property type="entry name" value="Cyt_c-like_dom_sf"/>
</dbReference>
<sequence>MREDSTPRRRLAWAAGVVVALGAIAAVWMAIPPRLDEAKTPGFSGTAEAGLVAKGRYVAQLGDCVACHTAPGGPEMAGGRALETPFGTIYSTNITPDPQQGIGGWSYAAFDRAMRQGVAADGHRLYPAMPYPSYAKMSDDDMAALWAYLRQGVPAVAQANKPLGMHFPFDQRWGLAYWDAVFADKTPFVPNPQKDAIWNRGAYLVQGLGHCGACHTPRGIGFQELAMSDMGSKGALFLSGAQVEHWNAVELRDLWTVPDTVEMLKTGQNRFATASGSMTDVILHSTQHVSDPDLVAIATYLKSLPSATPEAALPAPVAASAAASATETPVAAYTSRGGLGYMQFCTDCHRPDGGGVKGVFPALAGNPTVAAKDPATLIHITLTGWKTASTGAHPRVYTMPAFARLSDAEIAEILSYVRTSWGQGAGAVDAAAVADARKSLDPKIDKTPFETPRLARLLDAPNAAQLVRGMRLNAETHILLPKNVGNDLNCTSCHLNAGTVADGSPYVGVSAFFPSYAPRAGKVITMEDRINGCFRRSMNGKPLPPDSDDMKAMVAYFDWMKGTTKKEDKVPGRGVGKVDPKIVPNVANGEKVYGAQCAVCHGQSGEGLKDAAGRTVYPPLWGDRSFNIGAGMARTYTAAAFVKRNMPIGFHEKFPLGQGGLSDQDAVDVAEYFTHQDRPDFPDKVKDWPKDPKPKDARY</sequence>
<dbReference type="Gene3D" id="1.10.760.10">
    <property type="entry name" value="Cytochrome c-like domain"/>
    <property type="match status" value="4"/>
</dbReference>
<dbReference type="Pfam" id="PF13442">
    <property type="entry name" value="Cytochrome_CBB3"/>
    <property type="match status" value="1"/>
</dbReference>
<dbReference type="PANTHER" id="PTHR35008">
    <property type="entry name" value="BLL4482 PROTEIN-RELATED"/>
    <property type="match status" value="1"/>
</dbReference>
<feature type="domain" description="Cytochrome c" evidence="7">
    <location>
        <begin position="196"/>
        <end position="305"/>
    </location>
</feature>
<dbReference type="GO" id="GO:0046872">
    <property type="term" value="F:metal ion binding"/>
    <property type="evidence" value="ECO:0007669"/>
    <property type="project" value="UniProtKB-KW"/>
</dbReference>
<evidence type="ECO:0000256" key="6">
    <source>
        <dbReference type="SAM" id="Phobius"/>
    </source>
</evidence>
<proteinExistence type="predicted"/>
<dbReference type="SUPFAM" id="SSF46626">
    <property type="entry name" value="Cytochrome c"/>
    <property type="match status" value="5"/>
</dbReference>